<evidence type="ECO:0000256" key="6">
    <source>
        <dbReference type="ARBA" id="ARBA00022824"/>
    </source>
</evidence>
<dbReference type="PRINTS" id="PR00363">
    <property type="entry name" value="CYTOCHROMEB5"/>
</dbReference>
<dbReference type="SMART" id="SM01117">
    <property type="entry name" value="Cyt-b5"/>
    <property type="match status" value="1"/>
</dbReference>
<keyword evidence="3 13" id="KW-0349">Heme</keyword>
<evidence type="ECO:0000313" key="17">
    <source>
        <dbReference type="Proteomes" id="UP000237438"/>
    </source>
</evidence>
<evidence type="ECO:0000256" key="5">
    <source>
        <dbReference type="ARBA" id="ARBA00022723"/>
    </source>
</evidence>
<dbReference type="AlphaFoldDB" id="A0A2S4PMH7"/>
<evidence type="ECO:0000256" key="8">
    <source>
        <dbReference type="ARBA" id="ARBA00022982"/>
    </source>
</evidence>
<dbReference type="PROSITE" id="PS00191">
    <property type="entry name" value="CYTOCHROME_B5_1"/>
    <property type="match status" value="1"/>
</dbReference>
<keyword evidence="4 13" id="KW-0812">Transmembrane</keyword>
<evidence type="ECO:0000256" key="4">
    <source>
        <dbReference type="ARBA" id="ARBA00022692"/>
    </source>
</evidence>
<reference evidence="16 17" key="1">
    <citation type="submission" date="2017-10" db="EMBL/GenBank/DDBJ databases">
        <title>Development of genomic resources for the powdery mildew, Erysiphe pulchra.</title>
        <authorList>
            <person name="Wadl P.A."/>
            <person name="Mack B.M."/>
            <person name="Moore G."/>
            <person name="Beltz S.B."/>
        </authorList>
    </citation>
    <scope>NUCLEOTIDE SEQUENCE [LARGE SCALE GENOMIC DNA]</scope>
    <source>
        <strain evidence="16">Cflorida</strain>
    </source>
</reference>
<keyword evidence="7" id="KW-0492">Microsome</keyword>
<evidence type="ECO:0000259" key="15">
    <source>
        <dbReference type="PROSITE" id="PS50255"/>
    </source>
</evidence>
<keyword evidence="9 13" id="KW-0408">Iron</keyword>
<keyword evidence="2" id="KW-0813">Transport</keyword>
<evidence type="ECO:0000256" key="14">
    <source>
        <dbReference type="SAM" id="MobiDB-lite"/>
    </source>
</evidence>
<evidence type="ECO:0000256" key="2">
    <source>
        <dbReference type="ARBA" id="ARBA00022448"/>
    </source>
</evidence>
<dbReference type="PROSITE" id="PS50255">
    <property type="entry name" value="CYTOCHROME_B5_2"/>
    <property type="match status" value="1"/>
</dbReference>
<evidence type="ECO:0000256" key="1">
    <source>
        <dbReference type="ARBA" id="ARBA00004131"/>
    </source>
</evidence>
<keyword evidence="17" id="KW-1185">Reference proteome</keyword>
<sequence>MSKEFLYSEIAEHSAKEDLYMVIEDKVYDVTKFLDEHPGGEEVMLDVGGQDATEAFNDVGHSDEARKILSNLEIGELKESEKESRPKAVSVSQSISLSSTSSDAGIGLYAVIFLGGLAAFSAYKYFQKQEGAV</sequence>
<keyword evidence="8" id="KW-0249">Electron transport</keyword>
<dbReference type="InterPro" id="IPR001199">
    <property type="entry name" value="Cyt_B5-like_heme/steroid-bd"/>
</dbReference>
<comment type="similarity">
    <text evidence="12 13">Belongs to the cytochrome b5 family.</text>
</comment>
<dbReference type="EMBL" id="PEDP01001784">
    <property type="protein sequence ID" value="POS83224.1"/>
    <property type="molecule type" value="Genomic_DNA"/>
</dbReference>
<dbReference type="PANTHER" id="PTHR19359:SF150">
    <property type="entry name" value="CYTOCHROME B5"/>
    <property type="match status" value="1"/>
</dbReference>
<feature type="region of interest" description="Disordered" evidence="14">
    <location>
        <begin position="79"/>
        <end position="100"/>
    </location>
</feature>
<dbReference type="STRING" id="225359.A0A2S4PMH7"/>
<dbReference type="Pfam" id="PF00173">
    <property type="entry name" value="Cyt-b5"/>
    <property type="match status" value="1"/>
</dbReference>
<evidence type="ECO:0000256" key="10">
    <source>
        <dbReference type="ARBA" id="ARBA00023136"/>
    </source>
</evidence>
<protein>
    <recommendedName>
        <fullName evidence="15">Cytochrome b5 heme-binding domain-containing protein</fullName>
    </recommendedName>
</protein>
<keyword evidence="5 13" id="KW-0479">Metal-binding</keyword>
<dbReference type="GO" id="GO:0020037">
    <property type="term" value="F:heme binding"/>
    <property type="evidence" value="ECO:0007669"/>
    <property type="project" value="UniProtKB-UniRule"/>
</dbReference>
<evidence type="ECO:0000256" key="13">
    <source>
        <dbReference type="RuleBase" id="RU362121"/>
    </source>
</evidence>
<evidence type="ECO:0000256" key="12">
    <source>
        <dbReference type="ARBA" id="ARBA00038168"/>
    </source>
</evidence>
<evidence type="ECO:0000256" key="7">
    <source>
        <dbReference type="ARBA" id="ARBA00022848"/>
    </source>
</evidence>
<dbReference type="FunFam" id="3.10.120.10:FF:000002">
    <property type="entry name" value="Cytochrome b5 type B"/>
    <property type="match status" value="1"/>
</dbReference>
<evidence type="ECO:0000256" key="9">
    <source>
        <dbReference type="ARBA" id="ARBA00023004"/>
    </source>
</evidence>
<feature type="compositionally biased region" description="Low complexity" evidence="14">
    <location>
        <begin position="90"/>
        <end position="100"/>
    </location>
</feature>
<name>A0A2S4PMH7_9PEZI</name>
<feature type="transmembrane region" description="Helical" evidence="13">
    <location>
        <begin position="106"/>
        <end position="126"/>
    </location>
</feature>
<dbReference type="InterPro" id="IPR050668">
    <property type="entry name" value="Cytochrome_b5"/>
</dbReference>
<dbReference type="Gene3D" id="3.10.120.10">
    <property type="entry name" value="Cytochrome b5-like heme/steroid binding domain"/>
    <property type="match status" value="1"/>
</dbReference>
<keyword evidence="13" id="KW-1133">Transmembrane helix</keyword>
<dbReference type="SUPFAM" id="SSF55856">
    <property type="entry name" value="Cytochrome b5-like heme/steroid binding domain"/>
    <property type="match status" value="1"/>
</dbReference>
<evidence type="ECO:0000256" key="11">
    <source>
        <dbReference type="ARBA" id="ARBA00037877"/>
    </source>
</evidence>
<dbReference type="PANTHER" id="PTHR19359">
    <property type="entry name" value="CYTOCHROME B5"/>
    <property type="match status" value="1"/>
</dbReference>
<keyword evidence="10 13" id="KW-0472">Membrane</keyword>
<accession>A0A2S4PMH7</accession>
<dbReference type="GO" id="GO:0005789">
    <property type="term" value="C:endoplasmic reticulum membrane"/>
    <property type="evidence" value="ECO:0007669"/>
    <property type="project" value="UniProtKB-SubCell"/>
</dbReference>
<keyword evidence="6" id="KW-0256">Endoplasmic reticulum</keyword>
<proteinExistence type="inferred from homology"/>
<gene>
    <name evidence="16" type="ORF">EPUL_005207</name>
</gene>
<dbReference type="InterPro" id="IPR036400">
    <property type="entry name" value="Cyt_B5-like_heme/steroid_sf"/>
</dbReference>
<feature type="domain" description="Cytochrome b5 heme-binding" evidence="15">
    <location>
        <begin position="2"/>
        <end position="78"/>
    </location>
</feature>
<dbReference type="Proteomes" id="UP000237438">
    <property type="component" value="Unassembled WGS sequence"/>
</dbReference>
<dbReference type="InterPro" id="IPR018506">
    <property type="entry name" value="Cyt_B5_heme-BS"/>
</dbReference>
<evidence type="ECO:0000313" key="16">
    <source>
        <dbReference type="EMBL" id="POS83224.1"/>
    </source>
</evidence>
<dbReference type="OrthoDB" id="260519at2759"/>
<organism evidence="16 17">
    <name type="scientific">Erysiphe pulchra</name>
    <dbReference type="NCBI Taxonomy" id="225359"/>
    <lineage>
        <taxon>Eukaryota</taxon>
        <taxon>Fungi</taxon>
        <taxon>Dikarya</taxon>
        <taxon>Ascomycota</taxon>
        <taxon>Pezizomycotina</taxon>
        <taxon>Leotiomycetes</taxon>
        <taxon>Erysiphales</taxon>
        <taxon>Erysiphaceae</taxon>
        <taxon>Erysiphe</taxon>
    </lineage>
</organism>
<comment type="subcellular location">
    <subcellularLocation>
        <location evidence="1">Endoplasmic reticulum membrane</location>
        <topology evidence="1">Single-pass membrane protein</topology>
        <orientation evidence="1">Cytoplasmic side</orientation>
    </subcellularLocation>
    <subcellularLocation>
        <location evidence="11">Microsome membrane</location>
        <topology evidence="11">Single-pass membrane protein</topology>
        <orientation evidence="11">Cytoplasmic side</orientation>
    </subcellularLocation>
</comment>
<dbReference type="GO" id="GO:0046872">
    <property type="term" value="F:metal ion binding"/>
    <property type="evidence" value="ECO:0007669"/>
    <property type="project" value="UniProtKB-UniRule"/>
</dbReference>
<comment type="caution">
    <text evidence="16">The sequence shown here is derived from an EMBL/GenBank/DDBJ whole genome shotgun (WGS) entry which is preliminary data.</text>
</comment>
<evidence type="ECO:0000256" key="3">
    <source>
        <dbReference type="ARBA" id="ARBA00022617"/>
    </source>
</evidence>
<dbReference type="GO" id="GO:0016126">
    <property type="term" value="P:sterol biosynthetic process"/>
    <property type="evidence" value="ECO:0007669"/>
    <property type="project" value="TreeGrafter"/>
</dbReference>